<dbReference type="Gene3D" id="3.40.50.300">
    <property type="entry name" value="P-loop containing nucleotide triphosphate hydrolases"/>
    <property type="match status" value="1"/>
</dbReference>
<evidence type="ECO:0000259" key="3">
    <source>
        <dbReference type="PROSITE" id="PS51388"/>
    </source>
</evidence>
<evidence type="ECO:0000313" key="4">
    <source>
        <dbReference type="EMBL" id="KAK9772194.1"/>
    </source>
</evidence>
<dbReference type="PANTHER" id="PTHR11566">
    <property type="entry name" value="DYNAMIN"/>
    <property type="match status" value="1"/>
</dbReference>
<evidence type="ECO:0000256" key="2">
    <source>
        <dbReference type="ARBA" id="ARBA00023134"/>
    </source>
</evidence>
<keyword evidence="1" id="KW-0547">Nucleotide-binding</keyword>
<reference evidence="4 5" key="1">
    <citation type="submission" date="2024-02" db="EMBL/GenBank/DDBJ databases">
        <title>First draft genome assembly of two strains of Seiridium cardinale.</title>
        <authorList>
            <person name="Emiliani G."/>
            <person name="Scali E."/>
        </authorList>
    </citation>
    <scope>NUCLEOTIDE SEQUENCE [LARGE SCALE GENOMIC DNA]</scope>
    <source>
        <strain evidence="4 5">BM-138-000479</strain>
    </source>
</reference>
<protein>
    <submittedName>
        <fullName evidence="4">GED domain-containing protein</fullName>
    </submittedName>
</protein>
<organism evidence="4 5">
    <name type="scientific">Seiridium cardinale</name>
    <dbReference type="NCBI Taxonomy" id="138064"/>
    <lineage>
        <taxon>Eukaryota</taxon>
        <taxon>Fungi</taxon>
        <taxon>Dikarya</taxon>
        <taxon>Ascomycota</taxon>
        <taxon>Pezizomycotina</taxon>
        <taxon>Sordariomycetes</taxon>
        <taxon>Xylariomycetidae</taxon>
        <taxon>Amphisphaeriales</taxon>
        <taxon>Sporocadaceae</taxon>
        <taxon>Seiridium</taxon>
    </lineage>
</organism>
<dbReference type="PROSITE" id="PS51388">
    <property type="entry name" value="GED"/>
    <property type="match status" value="1"/>
</dbReference>
<dbReference type="SUPFAM" id="SSF52540">
    <property type="entry name" value="P-loop containing nucleoside triphosphate hydrolases"/>
    <property type="match status" value="1"/>
</dbReference>
<dbReference type="InterPro" id="IPR020850">
    <property type="entry name" value="GED_dom"/>
</dbReference>
<dbReference type="CDD" id="cd08771">
    <property type="entry name" value="DLP_1"/>
    <property type="match status" value="1"/>
</dbReference>
<dbReference type="EMBL" id="JARVKM010000065">
    <property type="protein sequence ID" value="KAK9772194.1"/>
    <property type="molecule type" value="Genomic_DNA"/>
</dbReference>
<dbReference type="SMART" id="SM00053">
    <property type="entry name" value="DYNc"/>
    <property type="match status" value="1"/>
</dbReference>
<sequence length="598" mass="66289">MVLSFSTEVMNGPCSEDQLELLDAIDRLRLQAPSFVPPNDHERTEKRRLSKFHQHLDGFDGLPELINGAGTFMGITTGGKGFSKDLLRVEITGPDRPHLTIVDLPGLIHSETKQQTASDVELVQNVAKSYMLKTRSVILAVVSAKNDFANQIVLKLARSADPGGERTLGVITKPGTLITGSGSEEMYLSLAKNKEVEFSPGWHVLKNLDSETHSGSLLLHQRNKEEAAFFLEGVWKTLHPSMLGIGELRNRLDELLPRQIAGELPSLVNEINAKLVSCRHELHQLGGPRCTPSEQRLLMLTVSQDFQRIVKSSVDGTYNGSFYESAESNRGYEQRIRAVLSNGESGKEAELDNKKWADNFQKPEVVSQAQFIDHIQRLMERSRGTELPVKFLDIVVAHICESSICGDLIERAIKPIMSGHLTLMKKRANQLLTSHRLTHPITCNVDYVEAVTEKYSDEERKAAYTKVIREMIGDPESNNVYSNGSPSLSSVVEWLVKCTKPPVKKDAAAEALNSLDAYYKIGLERFIDGIVIEVIDEKLLAVLADILSPVTVFKMPDEMVESIAGEPTHSRALRGKLAGQIDVLEKGSETCKRFAGSQ</sequence>
<feature type="domain" description="GED" evidence="3">
    <location>
        <begin position="508"/>
        <end position="598"/>
    </location>
</feature>
<dbReference type="Pfam" id="PF01031">
    <property type="entry name" value="Dynamin_M"/>
    <property type="match status" value="1"/>
</dbReference>
<evidence type="ECO:0000256" key="1">
    <source>
        <dbReference type="ARBA" id="ARBA00022741"/>
    </source>
</evidence>
<name>A0ABR2XEQ8_9PEZI</name>
<dbReference type="Pfam" id="PF00350">
    <property type="entry name" value="Dynamin_N"/>
    <property type="match status" value="1"/>
</dbReference>
<dbReference type="InterPro" id="IPR022812">
    <property type="entry name" value="Dynamin"/>
</dbReference>
<dbReference type="PRINTS" id="PR00195">
    <property type="entry name" value="DYNAMIN"/>
</dbReference>
<accession>A0ABR2XEQ8</accession>
<dbReference type="Proteomes" id="UP001465668">
    <property type="component" value="Unassembled WGS sequence"/>
</dbReference>
<keyword evidence="5" id="KW-1185">Reference proteome</keyword>
<dbReference type="InterPro" id="IPR027417">
    <property type="entry name" value="P-loop_NTPase"/>
</dbReference>
<gene>
    <name evidence="4" type="ORF">SCAR479_11203</name>
</gene>
<dbReference type="PANTHER" id="PTHR11566:SF21">
    <property type="entry name" value="DYNAMIN RELATED PROTEIN 1, ISOFORM A"/>
    <property type="match status" value="1"/>
</dbReference>
<comment type="caution">
    <text evidence="4">The sequence shown here is derived from an EMBL/GenBank/DDBJ whole genome shotgun (WGS) entry which is preliminary data.</text>
</comment>
<dbReference type="InterPro" id="IPR001401">
    <property type="entry name" value="Dynamin_GTPase"/>
</dbReference>
<dbReference type="InterPro" id="IPR000375">
    <property type="entry name" value="Dynamin_stalk"/>
</dbReference>
<proteinExistence type="predicted"/>
<dbReference type="InterPro" id="IPR045063">
    <property type="entry name" value="Dynamin_N"/>
</dbReference>
<keyword evidence="2" id="KW-0342">GTP-binding</keyword>
<evidence type="ECO:0000313" key="5">
    <source>
        <dbReference type="Proteomes" id="UP001465668"/>
    </source>
</evidence>